<feature type="transmembrane region" description="Helical" evidence="1">
    <location>
        <begin position="6"/>
        <end position="34"/>
    </location>
</feature>
<dbReference type="AlphaFoldDB" id="A0A8S9YYF7"/>
<dbReference type="EMBL" id="JTDE01001098">
    <property type="protein sequence ID" value="KAF7259652.1"/>
    <property type="molecule type" value="Genomic_DNA"/>
</dbReference>
<reference evidence="2" key="1">
    <citation type="submission" date="2019-07" db="EMBL/GenBank/DDBJ databases">
        <title>Annotation for the trematode Paragonimus miyazaki's.</title>
        <authorList>
            <person name="Choi Y.-J."/>
        </authorList>
    </citation>
    <scope>NUCLEOTIDE SEQUENCE</scope>
    <source>
        <strain evidence="2">Japan</strain>
    </source>
</reference>
<sequence>MGLFFQKYLLIILAVNNSFACFQLFPCILGFVLAKKFKSAKDTEKLIINMPLSKP</sequence>
<name>A0A8S9YYF7_9TREM</name>
<protein>
    <submittedName>
        <fullName evidence="2">Uncharacterized protein</fullName>
    </submittedName>
</protein>
<gene>
    <name evidence="2" type="ORF">EG68_03237</name>
</gene>
<keyword evidence="3" id="KW-1185">Reference proteome</keyword>
<dbReference type="Proteomes" id="UP000822476">
    <property type="component" value="Unassembled WGS sequence"/>
</dbReference>
<accession>A0A8S9YYF7</accession>
<keyword evidence="1" id="KW-1133">Transmembrane helix</keyword>
<dbReference type="OrthoDB" id="10051670at2759"/>
<evidence type="ECO:0000256" key="1">
    <source>
        <dbReference type="SAM" id="Phobius"/>
    </source>
</evidence>
<keyword evidence="1" id="KW-0812">Transmembrane</keyword>
<proteinExistence type="predicted"/>
<keyword evidence="1" id="KW-0472">Membrane</keyword>
<organism evidence="2 3">
    <name type="scientific">Paragonimus skrjabini miyazakii</name>
    <dbReference type="NCBI Taxonomy" id="59628"/>
    <lineage>
        <taxon>Eukaryota</taxon>
        <taxon>Metazoa</taxon>
        <taxon>Spiralia</taxon>
        <taxon>Lophotrochozoa</taxon>
        <taxon>Platyhelminthes</taxon>
        <taxon>Trematoda</taxon>
        <taxon>Digenea</taxon>
        <taxon>Plagiorchiida</taxon>
        <taxon>Troglotremata</taxon>
        <taxon>Troglotrematidae</taxon>
        <taxon>Paragonimus</taxon>
    </lineage>
</organism>
<comment type="caution">
    <text evidence="2">The sequence shown here is derived from an EMBL/GenBank/DDBJ whole genome shotgun (WGS) entry which is preliminary data.</text>
</comment>
<evidence type="ECO:0000313" key="2">
    <source>
        <dbReference type="EMBL" id="KAF7259652.1"/>
    </source>
</evidence>
<evidence type="ECO:0000313" key="3">
    <source>
        <dbReference type="Proteomes" id="UP000822476"/>
    </source>
</evidence>